<evidence type="ECO:0000259" key="7">
    <source>
        <dbReference type="Pfam" id="PF01431"/>
    </source>
</evidence>
<dbReference type="PANTHER" id="PTHR11733">
    <property type="entry name" value="ZINC METALLOPROTEASE FAMILY M13 NEPRILYSIN-RELATED"/>
    <property type="match status" value="1"/>
</dbReference>
<dbReference type="CDD" id="cd08662">
    <property type="entry name" value="M13"/>
    <property type="match status" value="1"/>
</dbReference>
<evidence type="ECO:0008006" key="11">
    <source>
        <dbReference type="Google" id="ProtNLM"/>
    </source>
</evidence>
<dbReference type="AlphaFoldDB" id="A0AA39XCY6"/>
<dbReference type="Gene3D" id="3.40.390.10">
    <property type="entry name" value="Collagenase (Catalytic Domain)"/>
    <property type="match status" value="1"/>
</dbReference>
<evidence type="ECO:0000256" key="2">
    <source>
        <dbReference type="ARBA" id="ARBA00022670"/>
    </source>
</evidence>
<gene>
    <name evidence="9" type="ORF">B0T14DRAFT_559168</name>
</gene>
<dbReference type="GO" id="GO:0046872">
    <property type="term" value="F:metal ion binding"/>
    <property type="evidence" value="ECO:0007669"/>
    <property type="project" value="UniProtKB-KW"/>
</dbReference>
<keyword evidence="5" id="KW-0862">Zinc</keyword>
<evidence type="ECO:0000256" key="1">
    <source>
        <dbReference type="ARBA" id="ARBA00001947"/>
    </source>
</evidence>
<dbReference type="Pfam" id="PF01431">
    <property type="entry name" value="Peptidase_M13"/>
    <property type="match status" value="1"/>
</dbReference>
<comment type="caution">
    <text evidence="9">The sequence shown here is derived from an EMBL/GenBank/DDBJ whole genome shotgun (WGS) entry which is preliminary data.</text>
</comment>
<dbReference type="InterPro" id="IPR008753">
    <property type="entry name" value="Peptidase_M13_N"/>
</dbReference>
<evidence type="ECO:0000259" key="8">
    <source>
        <dbReference type="Pfam" id="PF05649"/>
    </source>
</evidence>
<dbReference type="InterPro" id="IPR018497">
    <property type="entry name" value="Peptidase_M13_C"/>
</dbReference>
<evidence type="ECO:0000256" key="5">
    <source>
        <dbReference type="ARBA" id="ARBA00022833"/>
    </source>
</evidence>
<keyword evidence="2" id="KW-0645">Protease</keyword>
<reference evidence="9" key="1">
    <citation type="submission" date="2023-06" db="EMBL/GenBank/DDBJ databases">
        <title>Genome-scale phylogeny and comparative genomics of the fungal order Sordariales.</title>
        <authorList>
            <consortium name="Lawrence Berkeley National Laboratory"/>
            <person name="Hensen N."/>
            <person name="Bonometti L."/>
            <person name="Westerberg I."/>
            <person name="Brannstrom I.O."/>
            <person name="Guillou S."/>
            <person name="Cros-Aarteil S."/>
            <person name="Calhoun S."/>
            <person name="Haridas S."/>
            <person name="Kuo A."/>
            <person name="Mondo S."/>
            <person name="Pangilinan J."/>
            <person name="Riley R."/>
            <person name="Labutti K."/>
            <person name="Andreopoulos B."/>
            <person name="Lipzen A."/>
            <person name="Chen C."/>
            <person name="Yanf M."/>
            <person name="Daum C."/>
            <person name="Ng V."/>
            <person name="Clum A."/>
            <person name="Steindorff A."/>
            <person name="Ohm R."/>
            <person name="Martin F."/>
            <person name="Silar P."/>
            <person name="Natvig D."/>
            <person name="Lalanne C."/>
            <person name="Gautier V."/>
            <person name="Ament-Velasquez S.L."/>
            <person name="Kruys A."/>
            <person name="Hutchinson M.I."/>
            <person name="Powell A.J."/>
            <person name="Barry K."/>
            <person name="Miller A.N."/>
            <person name="Grigoriev I.V."/>
            <person name="Debuchy R."/>
            <person name="Gladieux P."/>
            <person name="Thoren M.H."/>
            <person name="Johannesson H."/>
        </authorList>
    </citation>
    <scope>NUCLEOTIDE SEQUENCE</scope>
    <source>
        <strain evidence="9">CBS 606.72</strain>
    </source>
</reference>
<name>A0AA39XCY6_9PEZI</name>
<dbReference type="PANTHER" id="PTHR11733:SF240">
    <property type="entry name" value="GH14155P-RELATED"/>
    <property type="match status" value="1"/>
</dbReference>
<proteinExistence type="predicted"/>
<keyword evidence="3" id="KW-0479">Metal-binding</keyword>
<evidence type="ECO:0000256" key="4">
    <source>
        <dbReference type="ARBA" id="ARBA00022801"/>
    </source>
</evidence>
<evidence type="ECO:0000313" key="10">
    <source>
        <dbReference type="Proteomes" id="UP001175000"/>
    </source>
</evidence>
<dbReference type="GO" id="GO:0016485">
    <property type="term" value="P:protein processing"/>
    <property type="evidence" value="ECO:0007669"/>
    <property type="project" value="TreeGrafter"/>
</dbReference>
<accession>A0AA39XCY6</accession>
<dbReference type="PRINTS" id="PR00786">
    <property type="entry name" value="NEPRILYSIN"/>
</dbReference>
<dbReference type="GO" id="GO:0004222">
    <property type="term" value="F:metalloendopeptidase activity"/>
    <property type="evidence" value="ECO:0007669"/>
    <property type="project" value="InterPro"/>
</dbReference>
<keyword evidence="6" id="KW-0482">Metalloprotease</keyword>
<feature type="domain" description="Peptidase M13 N-terminal" evidence="8">
    <location>
        <begin position="31"/>
        <end position="423"/>
    </location>
</feature>
<dbReference type="InterPro" id="IPR000718">
    <property type="entry name" value="Peptidase_M13"/>
</dbReference>
<feature type="domain" description="Peptidase M13 C-terminal" evidence="7">
    <location>
        <begin position="484"/>
        <end position="682"/>
    </location>
</feature>
<keyword evidence="4" id="KW-0378">Hydrolase</keyword>
<sequence>MADSLCLTPACMQAASNLVWQIAPNWDKMDPCTEFDKMVCHHFKDSHVANMDRLSSIGLRNVRIISNMLEGNYSEAIDYQATPWKSTWTSNAVDEANFRMLQRSYEACIDTESITALGTKPLVDLVANFNSIWPLTGDLKAKMTPADHDQFVKATFFLHELGITGLAKLVARTDFYRPKDQWVVITSPEPVYHKNLSMYHDPAAMKVYAQDIAKVFLTPDYPRDISAKEAASLAEGIVGLEIDLVNAITQAPQDESNSINATLKDLGTIAPTLGLDKILKYLLPSDYPENKEMGLLPLSYFTNMTQILASHPKAVIQGYFIHKTLDSFAEGKDIITSGSTSMSMDDREKWCVGRLDDSLRFLVGRFFSSASYPDAAREFASKLATDLRAEFKDRISTLKWMSPEAKERAKKKVDNMVQNIGYPTAKPDLRSPESLAAYYKTLNVTDNFFANVVSARKFAALTPFANILKPADRGDFAENLLLPNANYQPAHNSINIFVGISQLPLFSELLPGYASYASLGSIVGHEILHGFDNTGSQYNENSEHVQWWDNTTLAAYEERTQCFIEQYDAYTYPIPGGVKNTDGTLTLGENLSDAGGLSIAYAAWKKTQTGAKKDLRLPGLEKFTHDQLFFMFYANTWCQSLTPEKNLESFPTDPHAHHAHRIIGGTANSRAFREAFQCKVKEPQCELF</sequence>
<organism evidence="9 10">
    <name type="scientific">Immersiella caudata</name>
    <dbReference type="NCBI Taxonomy" id="314043"/>
    <lineage>
        <taxon>Eukaryota</taxon>
        <taxon>Fungi</taxon>
        <taxon>Dikarya</taxon>
        <taxon>Ascomycota</taxon>
        <taxon>Pezizomycotina</taxon>
        <taxon>Sordariomycetes</taxon>
        <taxon>Sordariomycetidae</taxon>
        <taxon>Sordariales</taxon>
        <taxon>Lasiosphaeriaceae</taxon>
        <taxon>Immersiella</taxon>
    </lineage>
</organism>
<dbReference type="Proteomes" id="UP001175000">
    <property type="component" value="Unassembled WGS sequence"/>
</dbReference>
<dbReference type="Gene3D" id="1.10.1380.10">
    <property type="entry name" value="Neutral endopeptidase , domain2"/>
    <property type="match status" value="1"/>
</dbReference>
<dbReference type="InterPro" id="IPR024079">
    <property type="entry name" value="MetalloPept_cat_dom_sf"/>
</dbReference>
<dbReference type="PROSITE" id="PS51885">
    <property type="entry name" value="NEPRILYSIN"/>
    <property type="match status" value="1"/>
</dbReference>
<protein>
    <recommendedName>
        <fullName evidence="11">Endothelin-converting enzyme 1</fullName>
    </recommendedName>
</protein>
<comment type="cofactor">
    <cofactor evidence="1">
        <name>Zn(2+)</name>
        <dbReference type="ChEBI" id="CHEBI:29105"/>
    </cofactor>
</comment>
<evidence type="ECO:0000313" key="9">
    <source>
        <dbReference type="EMBL" id="KAK0631361.1"/>
    </source>
</evidence>
<dbReference type="InterPro" id="IPR042089">
    <property type="entry name" value="Peptidase_M13_dom_2"/>
</dbReference>
<evidence type="ECO:0000256" key="6">
    <source>
        <dbReference type="ARBA" id="ARBA00023049"/>
    </source>
</evidence>
<dbReference type="EMBL" id="JAULSU010000001">
    <property type="protein sequence ID" value="KAK0631361.1"/>
    <property type="molecule type" value="Genomic_DNA"/>
</dbReference>
<dbReference type="SUPFAM" id="SSF55486">
    <property type="entry name" value="Metalloproteases ('zincins'), catalytic domain"/>
    <property type="match status" value="1"/>
</dbReference>
<keyword evidence="10" id="KW-1185">Reference proteome</keyword>
<dbReference type="Pfam" id="PF05649">
    <property type="entry name" value="Peptidase_M13_N"/>
    <property type="match status" value="1"/>
</dbReference>
<dbReference type="GO" id="GO:0005886">
    <property type="term" value="C:plasma membrane"/>
    <property type="evidence" value="ECO:0007669"/>
    <property type="project" value="TreeGrafter"/>
</dbReference>
<evidence type="ECO:0000256" key="3">
    <source>
        <dbReference type="ARBA" id="ARBA00022723"/>
    </source>
</evidence>